<dbReference type="EMBL" id="JAHVHU010000008">
    <property type="protein sequence ID" value="MBY5958448.1"/>
    <property type="molecule type" value="Genomic_DNA"/>
</dbReference>
<evidence type="ECO:0000313" key="3">
    <source>
        <dbReference type="Proteomes" id="UP000753961"/>
    </source>
</evidence>
<feature type="domain" description="Amidohydrolase-related" evidence="1">
    <location>
        <begin position="80"/>
        <end position="438"/>
    </location>
</feature>
<dbReference type="InterPro" id="IPR006680">
    <property type="entry name" value="Amidohydro-rel"/>
</dbReference>
<dbReference type="PANTHER" id="PTHR43135">
    <property type="entry name" value="ALPHA-D-RIBOSE 1-METHYLPHOSPHONATE 5-TRIPHOSPHATE DIPHOSPHATASE"/>
    <property type="match status" value="1"/>
</dbReference>
<dbReference type="Gene3D" id="3.20.20.140">
    <property type="entry name" value="Metal-dependent hydrolases"/>
    <property type="match status" value="2"/>
</dbReference>
<accession>A0A953HPJ3</accession>
<dbReference type="Pfam" id="PF01979">
    <property type="entry name" value="Amidohydro_1"/>
    <property type="match status" value="1"/>
</dbReference>
<protein>
    <submittedName>
        <fullName evidence="2">Amidohydrolase family protein</fullName>
    </submittedName>
</protein>
<sequence>MKYLIPLLILFVSCSGEQDTSISLSDDATVISEVNIVDVRDGSIHSDMHVVVDSGIITAILDESSSWPDKTKVIEGDGKYITPGLAEMHAHIPSPNEGEDWIEDVLFLYLANGVTTIRGMLGHPRHLELRQEAQENSILSPRIYTSSTSFNGNSVPTVEAGRQKVRDSKEAGYDFLKFHPGIKRDVHDEIIRTANEVNIPYAGHVSRDVGIRHALESNYATVDHVDGYLEGLVPKSAGVDPNDNGFFGYNFTHLADPSMIDELVRMSKEHQVWVVPTQALFERWFSALPTTDLASAPEMKYMPASTIKSWTNRKNDITDGSRFNAETWNRFNEIRRELILKLHQDGQGLLLGSDAPQVFNVPGFAIHHELQYMLDAGLTPLEALQIGTINPAVFFGEEGNYGEIIEGASADFIMTDKNPLKDLSNLQHPDGVMVRGRWLSRDEMDKKLADLAARNQDR</sequence>
<gene>
    <name evidence="2" type="ORF">KUV50_09915</name>
</gene>
<organism evidence="2 3">
    <name type="scientific">Membranihabitans marinus</name>
    <dbReference type="NCBI Taxonomy" id="1227546"/>
    <lineage>
        <taxon>Bacteria</taxon>
        <taxon>Pseudomonadati</taxon>
        <taxon>Bacteroidota</taxon>
        <taxon>Saprospiria</taxon>
        <taxon>Saprospirales</taxon>
        <taxon>Saprospiraceae</taxon>
        <taxon>Membranihabitans</taxon>
    </lineage>
</organism>
<keyword evidence="3" id="KW-1185">Reference proteome</keyword>
<dbReference type="InterPro" id="IPR051781">
    <property type="entry name" value="Metallo-dep_Hydrolase"/>
</dbReference>
<dbReference type="Proteomes" id="UP000753961">
    <property type="component" value="Unassembled WGS sequence"/>
</dbReference>
<dbReference type="AlphaFoldDB" id="A0A953HPJ3"/>
<dbReference type="RefSeq" id="WP_222579983.1">
    <property type="nucleotide sequence ID" value="NZ_JAHVHU010000008.1"/>
</dbReference>
<name>A0A953HPJ3_9BACT</name>
<dbReference type="Gene3D" id="2.30.40.10">
    <property type="entry name" value="Urease, subunit C, domain 1"/>
    <property type="match status" value="2"/>
</dbReference>
<dbReference type="SUPFAM" id="SSF51556">
    <property type="entry name" value="Metallo-dependent hydrolases"/>
    <property type="match status" value="1"/>
</dbReference>
<dbReference type="InterPro" id="IPR032466">
    <property type="entry name" value="Metal_Hydrolase"/>
</dbReference>
<evidence type="ECO:0000259" key="1">
    <source>
        <dbReference type="Pfam" id="PF01979"/>
    </source>
</evidence>
<proteinExistence type="predicted"/>
<dbReference type="InterPro" id="IPR011059">
    <property type="entry name" value="Metal-dep_hydrolase_composite"/>
</dbReference>
<dbReference type="PANTHER" id="PTHR43135:SF3">
    <property type="entry name" value="ALPHA-D-RIBOSE 1-METHYLPHOSPHONATE 5-TRIPHOSPHATE DIPHOSPHATASE"/>
    <property type="match status" value="1"/>
</dbReference>
<reference evidence="2" key="1">
    <citation type="submission" date="2021-06" db="EMBL/GenBank/DDBJ databases">
        <title>44 bacteria genomes isolated from Dapeng, Shenzhen.</title>
        <authorList>
            <person name="Zheng W."/>
            <person name="Yu S."/>
            <person name="Huang Y."/>
        </authorList>
    </citation>
    <scope>NUCLEOTIDE SEQUENCE</scope>
    <source>
        <strain evidence="2">DP5N28-2</strain>
    </source>
</reference>
<comment type="caution">
    <text evidence="2">The sequence shown here is derived from an EMBL/GenBank/DDBJ whole genome shotgun (WGS) entry which is preliminary data.</text>
</comment>
<evidence type="ECO:0000313" key="2">
    <source>
        <dbReference type="EMBL" id="MBY5958448.1"/>
    </source>
</evidence>
<dbReference type="GO" id="GO:0016810">
    <property type="term" value="F:hydrolase activity, acting on carbon-nitrogen (but not peptide) bonds"/>
    <property type="evidence" value="ECO:0007669"/>
    <property type="project" value="InterPro"/>
</dbReference>
<dbReference type="SUPFAM" id="SSF51338">
    <property type="entry name" value="Composite domain of metallo-dependent hydrolases"/>
    <property type="match status" value="1"/>
</dbReference>